<evidence type="ECO:0000256" key="1">
    <source>
        <dbReference type="ARBA" id="ARBA00038048"/>
    </source>
</evidence>
<feature type="domain" description="Saccharopine dehydrogenase NADP binding" evidence="3">
    <location>
        <begin position="7"/>
        <end position="140"/>
    </location>
</feature>
<dbReference type="GeneID" id="113518746"/>
<sequence>MLRLDLVIFGATGFTGRKAAEEVVRGGKYYDDLLWGVAGRSRDKLEALIKELTKLTGRDLSNVRIIVADVKDEPSLKAMCAQTKILVNCCGPYQFYGEPVVRAAIQAKSNYVDITAEPQFAEKMQLLYDEQARAAGIYIVTTCGFDCIPNDMGVEFLKQHFDGVLNSVESYVSVSLPSELNLEAVRSGIVNFGTWESIVNIQTNRHELATLRNKLYPDTMPEYKPKLKSRGAIHKRDGRYCIPFTVSADHSVVNRTQRELYRDGHRPVQFRAYFKFSNFLFTLLLAFAQMMLILMTKAKFTTQLLLTHPRLFTLGMVSRKGPKEQVMNNMHFKFELVGRGWEKGADIESAPPNKTLKARVSGLNPGYGATVVALIHCGLTMLREQDKMPGTGGVMTTALAFSNTSLIQRLNENNFKFEIIDNS</sequence>
<evidence type="ECO:0000256" key="2">
    <source>
        <dbReference type="SAM" id="Phobius"/>
    </source>
</evidence>
<keyword evidence="2" id="KW-0472">Membrane</keyword>
<evidence type="ECO:0000313" key="4">
    <source>
        <dbReference type="Proteomes" id="UP001652740"/>
    </source>
</evidence>
<keyword evidence="2" id="KW-1133">Transmembrane helix</keyword>
<dbReference type="GO" id="GO:0005739">
    <property type="term" value="C:mitochondrion"/>
    <property type="evidence" value="ECO:0007669"/>
    <property type="project" value="TreeGrafter"/>
</dbReference>
<dbReference type="GO" id="GO:0005886">
    <property type="term" value="C:plasma membrane"/>
    <property type="evidence" value="ECO:0007669"/>
    <property type="project" value="TreeGrafter"/>
</dbReference>
<dbReference type="PANTHER" id="PTHR12286:SF5">
    <property type="entry name" value="SACCHAROPINE DEHYDROGENASE-LIKE OXIDOREDUCTASE"/>
    <property type="match status" value="1"/>
</dbReference>
<dbReference type="InterPro" id="IPR005097">
    <property type="entry name" value="Sacchrp_dh_NADP-bd"/>
</dbReference>
<dbReference type="SUPFAM" id="SSF51735">
    <property type="entry name" value="NAD(P)-binding Rossmann-fold domains"/>
    <property type="match status" value="1"/>
</dbReference>
<dbReference type="InParanoid" id="A0A6J1WUW1"/>
<protein>
    <submittedName>
        <fullName evidence="5">Saccharopine dehydrogenase-like oxidoreductase</fullName>
    </submittedName>
</protein>
<proteinExistence type="inferred from homology"/>
<keyword evidence="2" id="KW-0812">Transmembrane</keyword>
<evidence type="ECO:0000313" key="5">
    <source>
        <dbReference type="RefSeq" id="XP_026759514.2"/>
    </source>
</evidence>
<dbReference type="Gene3D" id="3.40.50.720">
    <property type="entry name" value="NAD(P)-binding Rossmann-like Domain"/>
    <property type="match status" value="1"/>
</dbReference>
<dbReference type="AlphaFoldDB" id="A0A6J1WUW1"/>
<keyword evidence="4" id="KW-1185">Reference proteome</keyword>
<dbReference type="PANTHER" id="PTHR12286">
    <property type="entry name" value="SACCHAROPINE DEHYDROGENASE-LIKE OXIDOREDUCTASE"/>
    <property type="match status" value="1"/>
</dbReference>
<dbReference type="InterPro" id="IPR051276">
    <property type="entry name" value="Saccharopine_DH-like_oxidrdct"/>
</dbReference>
<dbReference type="GO" id="GO:0005811">
    <property type="term" value="C:lipid droplet"/>
    <property type="evidence" value="ECO:0007669"/>
    <property type="project" value="TreeGrafter"/>
</dbReference>
<accession>A0A6J1WUW1</accession>
<dbReference type="Pfam" id="PF03435">
    <property type="entry name" value="Sacchrp_dh_NADP"/>
    <property type="match status" value="1"/>
</dbReference>
<dbReference type="FunCoup" id="A0A6J1WUW1">
    <property type="interactions" value="389"/>
</dbReference>
<evidence type="ECO:0000259" key="3">
    <source>
        <dbReference type="Pfam" id="PF03435"/>
    </source>
</evidence>
<dbReference type="Proteomes" id="UP001652740">
    <property type="component" value="Unplaced"/>
</dbReference>
<dbReference type="RefSeq" id="XP_026759514.2">
    <property type="nucleotide sequence ID" value="XM_026903713.3"/>
</dbReference>
<dbReference type="GO" id="GO:0009247">
    <property type="term" value="P:glycolipid biosynthetic process"/>
    <property type="evidence" value="ECO:0007669"/>
    <property type="project" value="TreeGrafter"/>
</dbReference>
<comment type="similarity">
    <text evidence="1">Belongs to the saccharopine dehydrogenase family.</text>
</comment>
<organism evidence="4 5">
    <name type="scientific">Galleria mellonella</name>
    <name type="common">Greater wax moth</name>
    <dbReference type="NCBI Taxonomy" id="7137"/>
    <lineage>
        <taxon>Eukaryota</taxon>
        <taxon>Metazoa</taxon>
        <taxon>Ecdysozoa</taxon>
        <taxon>Arthropoda</taxon>
        <taxon>Hexapoda</taxon>
        <taxon>Insecta</taxon>
        <taxon>Pterygota</taxon>
        <taxon>Neoptera</taxon>
        <taxon>Endopterygota</taxon>
        <taxon>Lepidoptera</taxon>
        <taxon>Glossata</taxon>
        <taxon>Ditrysia</taxon>
        <taxon>Pyraloidea</taxon>
        <taxon>Pyralidae</taxon>
        <taxon>Galleriinae</taxon>
        <taxon>Galleria</taxon>
    </lineage>
</organism>
<feature type="transmembrane region" description="Helical" evidence="2">
    <location>
        <begin position="276"/>
        <end position="295"/>
    </location>
</feature>
<name>A0A6J1WUW1_GALME</name>
<dbReference type="InterPro" id="IPR036291">
    <property type="entry name" value="NAD(P)-bd_dom_sf"/>
</dbReference>
<dbReference type="KEGG" id="gmw:113518746"/>
<reference evidence="5" key="1">
    <citation type="submission" date="2025-08" db="UniProtKB">
        <authorList>
            <consortium name="RefSeq"/>
        </authorList>
    </citation>
    <scope>IDENTIFICATION</scope>
    <source>
        <tissue evidence="5">Whole larvae</tissue>
    </source>
</reference>
<gene>
    <name evidence="5" type="primary">LOC113518746</name>
</gene>